<evidence type="ECO:0008006" key="3">
    <source>
        <dbReference type="Google" id="ProtNLM"/>
    </source>
</evidence>
<gene>
    <name evidence="1" type="ORF">CYY_007217</name>
</gene>
<keyword evidence="2" id="KW-1185">Reference proteome</keyword>
<dbReference type="Proteomes" id="UP000695562">
    <property type="component" value="Unassembled WGS sequence"/>
</dbReference>
<sequence length="597" mass="67825">MSDLNSNSRNNKNNNSILFFQIYRHKIIKANIFRFKGNGYSLRAHIESDYKDYNILKRFSSCDLTMTLLNLNNITSVLNNLMSLRIDFLTLKIDKFIINLDSIAPKTKDLLLNNIKINEMVVSNRYTGIVPNSVEKLCILYEAQNVIDLNHIVVPKNTSHLHLQTLYYGPLQDNTSEYCFGSNIRHLTLVRINVRCIPSIFETNIKHLEIHLLNEIVKISKKILPSALECLEISVCKEVILKSVPSTLKSLTVLQSSVRCHADFQFPASVTKLNAPKLNCTVPLPPNLTLLGAHKILDRPLPPTLESLKITDQKLSHPLPSSLKDLTLILISKEYELLLPSNLIPQSLKTLNLLALTPNNTDNFKDVELPKQCDVNVTCALNVSPLNSQFSNQIKRALVTKFLLTPQDIPNNVSTVFLNTSKVTSIPESVTELHLVPTMGELKVLGSFLEEPSNIVSLGINCKGSIKLDQLPTNIKHLKIYNAHEFVQGDLPNHITHFYLNTEYSFTDPMFDSPLSNNLQVFKLNRSSSYSILKFIPPKIDYFETKVKGLDFTFKKMITDINHPFFNCKKTNILKITRNDFDQLNDLDNDDKFDSYI</sequence>
<comment type="caution">
    <text evidence="1">The sequence shown here is derived from an EMBL/GenBank/DDBJ whole genome shotgun (WGS) entry which is preliminary data.</text>
</comment>
<protein>
    <recommendedName>
        <fullName evidence="3">FNIP repeat-containing protein</fullName>
    </recommendedName>
</protein>
<dbReference type="AlphaFoldDB" id="A0A8J4PS65"/>
<evidence type="ECO:0000313" key="1">
    <source>
        <dbReference type="EMBL" id="KAF2071464.1"/>
    </source>
</evidence>
<name>A0A8J4PS65_9MYCE</name>
<evidence type="ECO:0000313" key="2">
    <source>
        <dbReference type="Proteomes" id="UP000695562"/>
    </source>
</evidence>
<organism evidence="1 2">
    <name type="scientific">Polysphondylium violaceum</name>
    <dbReference type="NCBI Taxonomy" id="133409"/>
    <lineage>
        <taxon>Eukaryota</taxon>
        <taxon>Amoebozoa</taxon>
        <taxon>Evosea</taxon>
        <taxon>Eumycetozoa</taxon>
        <taxon>Dictyostelia</taxon>
        <taxon>Dictyosteliales</taxon>
        <taxon>Dictyosteliaceae</taxon>
        <taxon>Polysphondylium</taxon>
    </lineage>
</organism>
<reference evidence="1" key="1">
    <citation type="submission" date="2020-01" db="EMBL/GenBank/DDBJ databases">
        <title>Development of genomics and gene disruption for Polysphondylium violaceum indicates a role for the polyketide synthase stlB in stalk morphogenesis.</title>
        <authorList>
            <person name="Narita B."/>
            <person name="Kawabe Y."/>
            <person name="Kin K."/>
            <person name="Saito T."/>
            <person name="Gibbs R."/>
            <person name="Kuspa A."/>
            <person name="Muzny D."/>
            <person name="Queller D."/>
            <person name="Richards S."/>
            <person name="Strassman J."/>
            <person name="Sucgang R."/>
            <person name="Worley K."/>
            <person name="Schaap P."/>
        </authorList>
    </citation>
    <scope>NUCLEOTIDE SEQUENCE</scope>
    <source>
        <strain evidence="1">QSvi11</strain>
    </source>
</reference>
<dbReference type="EMBL" id="AJWJ01000372">
    <property type="protein sequence ID" value="KAF2071464.1"/>
    <property type="molecule type" value="Genomic_DNA"/>
</dbReference>
<dbReference type="PANTHER" id="PTHR32134">
    <property type="entry name" value="FNIP REPEAT-CONTAINING PROTEIN"/>
    <property type="match status" value="1"/>
</dbReference>
<accession>A0A8J4PS65</accession>
<dbReference type="InterPro" id="IPR051251">
    <property type="entry name" value="STK_FNIP-Repeat"/>
</dbReference>
<proteinExistence type="predicted"/>
<dbReference type="PANTHER" id="PTHR32134:SF92">
    <property type="entry name" value="FNIP REPEAT-CONTAINING PROTEIN"/>
    <property type="match status" value="1"/>
</dbReference>